<dbReference type="FunFam" id="3.20.20.450:FF:000001">
    <property type="entry name" value="Cyclic di-GMP phosphodiesterase yahA"/>
    <property type="match status" value="1"/>
</dbReference>
<feature type="domain" description="GGDEF" evidence="5">
    <location>
        <begin position="603"/>
        <end position="736"/>
    </location>
</feature>
<dbReference type="NCBIfam" id="TIGR00254">
    <property type="entry name" value="GGDEF"/>
    <property type="match status" value="1"/>
</dbReference>
<evidence type="ECO:0000259" key="4">
    <source>
        <dbReference type="PROSITE" id="PS50883"/>
    </source>
</evidence>
<name>A0A1W1UQJ6_9DEIO</name>
<dbReference type="InterPro" id="IPR000160">
    <property type="entry name" value="GGDEF_dom"/>
</dbReference>
<evidence type="ECO:0000256" key="1">
    <source>
        <dbReference type="ARBA" id="ARBA00023015"/>
    </source>
</evidence>
<dbReference type="Gene3D" id="3.40.50.2300">
    <property type="match status" value="2"/>
</dbReference>
<dbReference type="GO" id="GO:0003677">
    <property type="term" value="F:DNA binding"/>
    <property type="evidence" value="ECO:0007669"/>
    <property type="project" value="UniProtKB-KW"/>
</dbReference>
<keyword evidence="7" id="KW-1185">Reference proteome</keyword>
<dbReference type="SUPFAM" id="SSF55073">
    <property type="entry name" value="Nucleotide cyclase"/>
    <property type="match status" value="1"/>
</dbReference>
<dbReference type="OrthoDB" id="9805474at2"/>
<dbReference type="STRING" id="695939.SAMN00790413_04422"/>
<dbReference type="InterPro" id="IPR029787">
    <property type="entry name" value="Nucleotide_cyclase"/>
</dbReference>
<evidence type="ECO:0000313" key="6">
    <source>
        <dbReference type="EMBL" id="SMB83405.1"/>
    </source>
</evidence>
<dbReference type="CDD" id="cd01949">
    <property type="entry name" value="GGDEF"/>
    <property type="match status" value="1"/>
</dbReference>
<dbReference type="Gene3D" id="3.30.70.270">
    <property type="match status" value="1"/>
</dbReference>
<dbReference type="CDD" id="cd06267">
    <property type="entry name" value="PBP1_LacI_sugar_binding-like"/>
    <property type="match status" value="1"/>
</dbReference>
<protein>
    <submittedName>
        <fullName evidence="6">Diguanylate cyclase (GGDEF) domain-containing protein</fullName>
    </submittedName>
</protein>
<gene>
    <name evidence="6" type="ORF">SAMN00790413_04422</name>
</gene>
<dbReference type="InterPro" id="IPR046335">
    <property type="entry name" value="LacI/GalR-like_sensor"/>
</dbReference>
<dbReference type="EMBL" id="FWWU01000006">
    <property type="protein sequence ID" value="SMB83405.1"/>
    <property type="molecule type" value="Genomic_DNA"/>
</dbReference>
<keyword evidence="1" id="KW-0805">Transcription regulation</keyword>
<dbReference type="Proteomes" id="UP000192582">
    <property type="component" value="Unassembled WGS sequence"/>
</dbReference>
<keyword evidence="3" id="KW-0804">Transcription</keyword>
<dbReference type="InterPro" id="IPR028082">
    <property type="entry name" value="Peripla_BP_I"/>
</dbReference>
<reference evidence="6 7" key="1">
    <citation type="submission" date="2017-04" db="EMBL/GenBank/DDBJ databases">
        <authorList>
            <person name="Afonso C.L."/>
            <person name="Miller P.J."/>
            <person name="Scott M.A."/>
            <person name="Spackman E."/>
            <person name="Goraichik I."/>
            <person name="Dimitrov K.M."/>
            <person name="Suarez D.L."/>
            <person name="Swayne D.E."/>
        </authorList>
    </citation>
    <scope>NUCLEOTIDE SEQUENCE [LARGE SCALE GENOMIC DNA]</scope>
    <source>
        <strain evidence="6 7">KR-140</strain>
    </source>
</reference>
<dbReference type="PANTHER" id="PTHR44757:SF2">
    <property type="entry name" value="BIOFILM ARCHITECTURE MAINTENANCE PROTEIN MBAA"/>
    <property type="match status" value="1"/>
</dbReference>
<dbReference type="AlphaFoldDB" id="A0A1W1UQJ6"/>
<dbReference type="Pfam" id="PF13377">
    <property type="entry name" value="Peripla_BP_3"/>
    <property type="match status" value="1"/>
</dbReference>
<evidence type="ECO:0000256" key="2">
    <source>
        <dbReference type="ARBA" id="ARBA00023125"/>
    </source>
</evidence>
<keyword evidence="2" id="KW-0238">DNA-binding</keyword>
<accession>A0A1W1UQJ6</accession>
<dbReference type="SUPFAM" id="SSF141868">
    <property type="entry name" value="EAL domain-like"/>
    <property type="match status" value="1"/>
</dbReference>
<dbReference type="FunFam" id="3.30.70.270:FF:000001">
    <property type="entry name" value="Diguanylate cyclase domain protein"/>
    <property type="match status" value="1"/>
</dbReference>
<dbReference type="Pfam" id="PF00563">
    <property type="entry name" value="EAL"/>
    <property type="match status" value="1"/>
</dbReference>
<dbReference type="InterPro" id="IPR035919">
    <property type="entry name" value="EAL_sf"/>
</dbReference>
<dbReference type="InterPro" id="IPR043128">
    <property type="entry name" value="Rev_trsase/Diguanyl_cyclase"/>
</dbReference>
<dbReference type="CDD" id="cd01948">
    <property type="entry name" value="EAL"/>
    <property type="match status" value="1"/>
</dbReference>
<dbReference type="Gene3D" id="3.20.20.450">
    <property type="entry name" value="EAL domain"/>
    <property type="match status" value="1"/>
</dbReference>
<dbReference type="RefSeq" id="WP_084046507.1">
    <property type="nucleotide sequence ID" value="NZ_FWWU01000006.1"/>
</dbReference>
<dbReference type="SMART" id="SM00267">
    <property type="entry name" value="GGDEF"/>
    <property type="match status" value="1"/>
</dbReference>
<dbReference type="PROSITE" id="PS50883">
    <property type="entry name" value="EAL"/>
    <property type="match status" value="1"/>
</dbReference>
<organism evidence="6 7">
    <name type="scientific">Deinococcus hopiensis KR-140</name>
    <dbReference type="NCBI Taxonomy" id="695939"/>
    <lineage>
        <taxon>Bacteria</taxon>
        <taxon>Thermotogati</taxon>
        <taxon>Deinococcota</taxon>
        <taxon>Deinococci</taxon>
        <taxon>Deinococcales</taxon>
        <taxon>Deinococcaceae</taxon>
        <taxon>Deinococcus</taxon>
    </lineage>
</organism>
<evidence type="ECO:0000313" key="7">
    <source>
        <dbReference type="Proteomes" id="UP000192582"/>
    </source>
</evidence>
<evidence type="ECO:0000259" key="5">
    <source>
        <dbReference type="PROSITE" id="PS50887"/>
    </source>
</evidence>
<dbReference type="InterPro" id="IPR001633">
    <property type="entry name" value="EAL_dom"/>
</dbReference>
<evidence type="ECO:0000256" key="3">
    <source>
        <dbReference type="ARBA" id="ARBA00023163"/>
    </source>
</evidence>
<proteinExistence type="predicted"/>
<dbReference type="SMART" id="SM00052">
    <property type="entry name" value="EAL"/>
    <property type="match status" value="1"/>
</dbReference>
<dbReference type="Pfam" id="PF00990">
    <property type="entry name" value="GGDEF"/>
    <property type="match status" value="1"/>
</dbReference>
<dbReference type="InterPro" id="IPR052155">
    <property type="entry name" value="Biofilm_reg_signaling"/>
</dbReference>
<sequence>MTGDTRERRETQHQAASPLPLQNIAIVADYIHNYQAHLLTGIRQVLDARGISSTVYVGRELVPEGHSMRVANEVYNLIRPQQHSGVILMTANLARNTSDEELMAFASRFGSLPTISIGRKIEGIPSVTIDNRPGMEALMDHLIVTRGLKRFVFVRGRLGNEDSNVREQVFREKMSAYGLTVREDWILNGDFRLGVAHAEMTRLLTTTRDFDVVVAANDEMADGVITALREHGRRVPDDVAVVGFDDDENYWNAIPPLTTVRQPFADQARLSAEKLFAEGTPSDLRIPSQLVVRESCGAKEAAPFPSPFRHQDAAYSGIHEEIFKRYCCAAARPEQHQQFLTYWKATLLKNLHQDHHFVVWRALLTDFRRRVRPTLTSALRAEFEALHSEAQTLLYDALQMAHVHQRLTETSNAVLLSNMTSAVTYEAMLDAARKYLKNLGLERVILVMYTSFASSPTSGSRVVFAEGVACPVDGAPFPTAQLLPDGMRAELTRGHLMVTPLFFQREQYGYLLADQPIDIYFDEQTPQHTISQSIRQLEQMRALQVAHDNLEQRVADRTLELQRLNEQLQHAAIHDVLTGLANKGLFHEQLQRVVARAARHPGQGFSVLFLDCDRFKAVNDTLGHHVGDQFLVEFAHRLAGSVRAQDTVARFGGDEFAVLLDDIHDPQNAMRVAHRIQQALFDPFDVGGHLFSVTASIGVVANRGQYRQYEDVMRDADIAMYHAKASGPGRAVVFEPSMHEKVLRRTQLETELRQALSQGALSVHYQPIVHVATGGLIGFEALARWKHPARGFVSPAEFIPVAEDAGLIAEIDQFVLKEAAQQLRTWSTRTPLADTCILSVNASTVQFSRADFAPAVQCILEETGFDPVRLRLEITESLLMHRSPAVQRNIDGLRQLGLQLHIDDFGTGYSSLGYLQQFAASALKIDRSFIQRLFNSDEAAELVRTILAMARNLNMKVVAEGVEHAEQWAWLQDAGCHYAQGYYFGVPLPAADALPLLLHGRPLPM</sequence>
<feature type="domain" description="EAL" evidence="4">
    <location>
        <begin position="745"/>
        <end position="1001"/>
    </location>
</feature>
<dbReference type="PROSITE" id="PS50887">
    <property type="entry name" value="GGDEF"/>
    <property type="match status" value="1"/>
</dbReference>
<dbReference type="SUPFAM" id="SSF53822">
    <property type="entry name" value="Periplasmic binding protein-like I"/>
    <property type="match status" value="1"/>
</dbReference>
<dbReference type="PANTHER" id="PTHR44757">
    <property type="entry name" value="DIGUANYLATE CYCLASE DGCP"/>
    <property type="match status" value="1"/>
</dbReference>